<evidence type="ECO:0000256" key="2">
    <source>
        <dbReference type="SAM" id="SignalP"/>
    </source>
</evidence>
<feature type="domain" description="DUF306" evidence="3">
    <location>
        <begin position="50"/>
        <end position="147"/>
    </location>
</feature>
<evidence type="ECO:0000313" key="5">
    <source>
        <dbReference type="Proteomes" id="UP000248021"/>
    </source>
</evidence>
<dbReference type="PANTHER" id="PTHR35535:SF2">
    <property type="entry name" value="DUF306 DOMAIN-CONTAINING PROTEIN"/>
    <property type="match status" value="1"/>
</dbReference>
<keyword evidence="5" id="KW-1185">Reference proteome</keyword>
<dbReference type="RefSeq" id="WP_110376273.1">
    <property type="nucleotide sequence ID" value="NZ_CAKNFM010000006.1"/>
</dbReference>
<dbReference type="Proteomes" id="UP000248021">
    <property type="component" value="Unassembled WGS sequence"/>
</dbReference>
<keyword evidence="2" id="KW-0732">Signal</keyword>
<dbReference type="Gene3D" id="2.40.128.270">
    <property type="match status" value="1"/>
</dbReference>
<sequence>MKFRYALLALCLVSVVPAHAQQGSSRGGTPPQEAQQKQQPRREKQFPLGASWVAVSLNDKPLPRGAQRPSFTVDQTLRMRGFGGCNTFSATAYPLRGQTFAVGPFALTKRSCGKDIEATERAFFIALRTAQRWDIVGGQLVLQGQAGVVKADRSL</sequence>
<dbReference type="InterPro" id="IPR038670">
    <property type="entry name" value="HslJ-like_sf"/>
</dbReference>
<dbReference type="OrthoDB" id="8161670at2"/>
<dbReference type="Pfam" id="PF03724">
    <property type="entry name" value="META"/>
    <property type="match status" value="1"/>
</dbReference>
<protein>
    <submittedName>
        <fullName evidence="4">Heat shock protein HslJ</fullName>
    </submittedName>
</protein>
<feature type="region of interest" description="Disordered" evidence="1">
    <location>
        <begin position="21"/>
        <end position="43"/>
    </location>
</feature>
<accession>A0A2V3U4E9</accession>
<dbReference type="InterPro" id="IPR005184">
    <property type="entry name" value="DUF306_Meta_HslJ"/>
</dbReference>
<dbReference type="InterPro" id="IPR053147">
    <property type="entry name" value="Hsp_HslJ-like"/>
</dbReference>
<reference evidence="4 5" key="1">
    <citation type="submission" date="2018-05" db="EMBL/GenBank/DDBJ databases">
        <title>Genomic Encyclopedia of Type Strains, Phase IV (KMG-IV): sequencing the most valuable type-strain genomes for metagenomic binning, comparative biology and taxonomic classification.</title>
        <authorList>
            <person name="Goeker M."/>
        </authorList>
    </citation>
    <scope>NUCLEOTIDE SEQUENCE [LARGE SCALE GENOMIC DNA]</scope>
    <source>
        <strain evidence="4 5">DSM 6462</strain>
    </source>
</reference>
<feature type="signal peptide" evidence="2">
    <location>
        <begin position="1"/>
        <end position="20"/>
    </location>
</feature>
<organism evidence="4 5">
    <name type="scientific">Chelatococcus asaccharovorans</name>
    <dbReference type="NCBI Taxonomy" id="28210"/>
    <lineage>
        <taxon>Bacteria</taxon>
        <taxon>Pseudomonadati</taxon>
        <taxon>Pseudomonadota</taxon>
        <taxon>Alphaproteobacteria</taxon>
        <taxon>Hyphomicrobiales</taxon>
        <taxon>Chelatococcaceae</taxon>
        <taxon>Chelatococcus</taxon>
    </lineage>
</organism>
<name>A0A2V3U4E9_9HYPH</name>
<proteinExistence type="predicted"/>
<evidence type="ECO:0000313" key="4">
    <source>
        <dbReference type="EMBL" id="PXW56548.1"/>
    </source>
</evidence>
<comment type="caution">
    <text evidence="4">The sequence shown here is derived from an EMBL/GenBank/DDBJ whole genome shotgun (WGS) entry which is preliminary data.</text>
</comment>
<keyword evidence="4" id="KW-0346">Stress response</keyword>
<feature type="chain" id="PRO_5041068600" evidence="2">
    <location>
        <begin position="21"/>
        <end position="155"/>
    </location>
</feature>
<dbReference type="PANTHER" id="PTHR35535">
    <property type="entry name" value="HEAT SHOCK PROTEIN HSLJ"/>
    <property type="match status" value="1"/>
</dbReference>
<evidence type="ECO:0000259" key="3">
    <source>
        <dbReference type="Pfam" id="PF03724"/>
    </source>
</evidence>
<dbReference type="AlphaFoldDB" id="A0A2V3U4E9"/>
<evidence type="ECO:0000256" key="1">
    <source>
        <dbReference type="SAM" id="MobiDB-lite"/>
    </source>
</evidence>
<gene>
    <name evidence="4" type="ORF">C7450_108300</name>
</gene>
<dbReference type="EMBL" id="QJJK01000008">
    <property type="protein sequence ID" value="PXW56548.1"/>
    <property type="molecule type" value="Genomic_DNA"/>
</dbReference>